<evidence type="ECO:0000313" key="9">
    <source>
        <dbReference type="Proteomes" id="UP000002572"/>
    </source>
</evidence>
<evidence type="ECO:0000256" key="4">
    <source>
        <dbReference type="ARBA" id="ARBA00023136"/>
    </source>
</evidence>
<dbReference type="AlphaFoldDB" id="E6W0I0"/>
<reference evidence="8 9" key="1">
    <citation type="submission" date="2010-12" db="EMBL/GenBank/DDBJ databases">
        <title>Complete sequence of Desulfurispirillum indicum S5.</title>
        <authorList>
            <consortium name="US DOE Joint Genome Institute"/>
            <person name="Lucas S."/>
            <person name="Copeland A."/>
            <person name="Lapidus A."/>
            <person name="Cheng J.-F."/>
            <person name="Goodwin L."/>
            <person name="Pitluck S."/>
            <person name="Chertkov O."/>
            <person name="Held B."/>
            <person name="Detter J.C."/>
            <person name="Han C."/>
            <person name="Tapia R."/>
            <person name="Land M."/>
            <person name="Hauser L."/>
            <person name="Kyrpides N."/>
            <person name="Ivanova N."/>
            <person name="Mikhailova N."/>
            <person name="Haggblom M."/>
            <person name="Rauschenbach I."/>
            <person name="Bini E."/>
            <person name="Woyke T."/>
        </authorList>
    </citation>
    <scope>NUCLEOTIDE SEQUENCE [LARGE SCALE GENOMIC DNA]</scope>
    <source>
        <strain evidence="9">ATCC BAA-1389 / DSM 22839 / S5</strain>
    </source>
</reference>
<comment type="subcellular location">
    <subcellularLocation>
        <location evidence="1">Endomembrane system</location>
        <topology evidence="1">Multi-pass membrane protein</topology>
    </subcellularLocation>
</comment>
<dbReference type="Pfam" id="PF06803">
    <property type="entry name" value="DUF1232"/>
    <property type="match status" value="1"/>
</dbReference>
<dbReference type="STRING" id="653733.Selin_0481"/>
<dbReference type="GO" id="GO:0012505">
    <property type="term" value="C:endomembrane system"/>
    <property type="evidence" value="ECO:0007669"/>
    <property type="project" value="UniProtKB-SubCell"/>
</dbReference>
<keyword evidence="9" id="KW-1185">Reference proteome</keyword>
<dbReference type="OrthoDB" id="9804184at2"/>
<feature type="transmembrane region" description="Helical" evidence="6">
    <location>
        <begin position="57"/>
        <end position="76"/>
    </location>
</feature>
<accession>E6W0I0</accession>
<sequence length="121" mass="13478">MSISEEYKARARRQAENMADDFDPAEAEDFARSHQDKSWHEDFILLYRMITTRGFSLSPRTWAIIAGALAYVILPLDVIPDFLPGVGWMDDIAVLGAAMAAIKGDIERFAQFGNGSDHGQT</sequence>
<feature type="compositionally biased region" description="Acidic residues" evidence="5">
    <location>
        <begin position="18"/>
        <end position="28"/>
    </location>
</feature>
<evidence type="ECO:0000256" key="2">
    <source>
        <dbReference type="ARBA" id="ARBA00022692"/>
    </source>
</evidence>
<keyword evidence="2 6" id="KW-0812">Transmembrane</keyword>
<dbReference type="InParanoid" id="E6W0I0"/>
<dbReference type="KEGG" id="din:Selin_0481"/>
<keyword evidence="3 6" id="KW-1133">Transmembrane helix</keyword>
<protein>
    <recommendedName>
        <fullName evidence="7">DUF1232 domain-containing protein</fullName>
    </recommendedName>
</protein>
<evidence type="ECO:0000259" key="7">
    <source>
        <dbReference type="Pfam" id="PF06803"/>
    </source>
</evidence>
<name>E6W0I0_DESIS</name>
<feature type="region of interest" description="Disordered" evidence="5">
    <location>
        <begin position="11"/>
        <end position="36"/>
    </location>
</feature>
<dbReference type="HOGENOM" id="CLU_2034283_0_0_0"/>
<evidence type="ECO:0000256" key="3">
    <source>
        <dbReference type="ARBA" id="ARBA00022989"/>
    </source>
</evidence>
<dbReference type="EMBL" id="CP002432">
    <property type="protein sequence ID" value="ADU65232.1"/>
    <property type="molecule type" value="Genomic_DNA"/>
</dbReference>
<dbReference type="Proteomes" id="UP000002572">
    <property type="component" value="Chromosome"/>
</dbReference>
<evidence type="ECO:0000313" key="8">
    <source>
        <dbReference type="EMBL" id="ADU65232.1"/>
    </source>
</evidence>
<organism evidence="8 9">
    <name type="scientific">Desulfurispirillum indicum (strain ATCC BAA-1389 / DSM 22839 / S5)</name>
    <dbReference type="NCBI Taxonomy" id="653733"/>
    <lineage>
        <taxon>Bacteria</taxon>
        <taxon>Pseudomonadati</taxon>
        <taxon>Chrysiogenota</taxon>
        <taxon>Chrysiogenia</taxon>
        <taxon>Chrysiogenales</taxon>
        <taxon>Chrysiogenaceae</taxon>
        <taxon>Desulfurispirillum</taxon>
    </lineage>
</organism>
<evidence type="ECO:0000256" key="5">
    <source>
        <dbReference type="SAM" id="MobiDB-lite"/>
    </source>
</evidence>
<evidence type="ECO:0000256" key="1">
    <source>
        <dbReference type="ARBA" id="ARBA00004127"/>
    </source>
</evidence>
<dbReference type="InterPro" id="IPR010652">
    <property type="entry name" value="DUF1232"/>
</dbReference>
<proteinExistence type="predicted"/>
<keyword evidence="4 6" id="KW-0472">Membrane</keyword>
<feature type="domain" description="DUF1232" evidence="7">
    <location>
        <begin position="61"/>
        <end position="96"/>
    </location>
</feature>
<gene>
    <name evidence="8" type="ordered locus">Selin_0481</name>
</gene>
<evidence type="ECO:0000256" key="6">
    <source>
        <dbReference type="SAM" id="Phobius"/>
    </source>
</evidence>
<dbReference type="eggNOG" id="COG3339">
    <property type="taxonomic scope" value="Bacteria"/>
</dbReference>
<dbReference type="RefSeq" id="WP_013505120.1">
    <property type="nucleotide sequence ID" value="NC_014836.1"/>
</dbReference>